<evidence type="ECO:0000313" key="1">
    <source>
        <dbReference type="EMBL" id="MDV0441712.1"/>
    </source>
</evidence>
<proteinExistence type="predicted"/>
<organism evidence="1 2">
    <name type="scientific">Methanorbis furvi</name>
    <dbReference type="NCBI Taxonomy" id="3028299"/>
    <lineage>
        <taxon>Archaea</taxon>
        <taxon>Methanobacteriati</taxon>
        <taxon>Methanobacteriota</taxon>
        <taxon>Stenosarchaea group</taxon>
        <taxon>Methanomicrobia</taxon>
        <taxon>Methanomicrobiales</taxon>
        <taxon>Methanocorpusculaceae</taxon>
        <taxon>Methanorbis</taxon>
    </lineage>
</organism>
<dbReference type="Proteomes" id="UP001273136">
    <property type="component" value="Unassembled WGS sequence"/>
</dbReference>
<evidence type="ECO:0008006" key="3">
    <source>
        <dbReference type="Google" id="ProtNLM"/>
    </source>
</evidence>
<accession>A0AAE4MAS2</accession>
<gene>
    <name evidence="1" type="ORF">McpAg1_09210</name>
</gene>
<name>A0AAE4MAS2_9EURY</name>
<sequence>MQAIENREKKSVTVSADVHRRIVALREGNETYGDVVAASITALEEKKRRTAIPCIDDISKEELDRRSHEMKEHPECRISLEESMKHRAAAKGKGNV</sequence>
<dbReference type="EMBL" id="JAWDKA010000004">
    <property type="protein sequence ID" value="MDV0441712.1"/>
    <property type="molecule type" value="Genomic_DNA"/>
</dbReference>
<dbReference type="AlphaFoldDB" id="A0AAE4MAS2"/>
<reference evidence="1" key="1">
    <citation type="submission" date="2023-06" db="EMBL/GenBank/DDBJ databases">
        <title>Genome sequence of Methancorpusculaceae sp. Ag1.</title>
        <authorList>
            <person name="Protasov E."/>
            <person name="Platt K."/>
            <person name="Poehlein A."/>
            <person name="Daniel R."/>
            <person name="Brune A."/>
        </authorList>
    </citation>
    <scope>NUCLEOTIDE SEQUENCE</scope>
    <source>
        <strain evidence="1">Ag1</strain>
    </source>
</reference>
<comment type="caution">
    <text evidence="1">The sequence shown here is derived from an EMBL/GenBank/DDBJ whole genome shotgun (WGS) entry which is preliminary data.</text>
</comment>
<evidence type="ECO:0000313" key="2">
    <source>
        <dbReference type="Proteomes" id="UP001273136"/>
    </source>
</evidence>
<protein>
    <recommendedName>
        <fullName evidence="3">Antitoxin</fullName>
    </recommendedName>
</protein>
<keyword evidence="2" id="KW-1185">Reference proteome</keyword>
<dbReference type="RefSeq" id="WP_338094114.1">
    <property type="nucleotide sequence ID" value="NZ_JAWDKA010000004.1"/>
</dbReference>